<dbReference type="InterPro" id="IPR010706">
    <property type="entry name" value="Fatty_acid_cis-trans_isomerase"/>
</dbReference>
<dbReference type="EMBL" id="FNOY01000037">
    <property type="protein sequence ID" value="SDY46622.1"/>
    <property type="molecule type" value="Genomic_DNA"/>
</dbReference>
<dbReference type="OrthoDB" id="9809746at2"/>
<accession>A0A1H3K337</accession>
<dbReference type="AlphaFoldDB" id="A0A1H3K337"/>
<organism evidence="1 2">
    <name type="scientific">Nitrosomonas halophila</name>
    <dbReference type="NCBI Taxonomy" id="44576"/>
    <lineage>
        <taxon>Bacteria</taxon>
        <taxon>Pseudomonadati</taxon>
        <taxon>Pseudomonadota</taxon>
        <taxon>Betaproteobacteria</taxon>
        <taxon>Nitrosomonadales</taxon>
        <taxon>Nitrosomonadaceae</taxon>
        <taxon>Nitrosomonas</taxon>
    </lineage>
</organism>
<protein>
    <submittedName>
        <fullName evidence="1">Fatty acid cis/trans isomerase (CTI)</fullName>
    </submittedName>
</protein>
<keyword evidence="1" id="KW-0413">Isomerase</keyword>
<proteinExistence type="predicted"/>
<name>A0A1H3K337_9PROT</name>
<reference evidence="1 2" key="1">
    <citation type="submission" date="2016-10" db="EMBL/GenBank/DDBJ databases">
        <authorList>
            <person name="de Groot N.N."/>
        </authorList>
    </citation>
    <scope>NUCLEOTIDE SEQUENCE [LARGE SCALE GENOMIC DNA]</scope>
    <source>
        <strain evidence="1 2">Nm1</strain>
    </source>
</reference>
<dbReference type="STRING" id="44576.SAMN05421881_103721"/>
<dbReference type="Proteomes" id="UP000198640">
    <property type="component" value="Unassembled WGS sequence"/>
</dbReference>
<gene>
    <name evidence="1" type="ORF">SAMN05421881_103721</name>
</gene>
<sequence>MRISRLLLYLSGFLFLLFLFHDFDNSLSDSGLASASAVLPAPAEHSVSFTEEIKPILESKCLACHSCFDAPCQLKLENSSGLLRGALKKEVYDGVRTEAMLPTRLGIDALTAADWRERGFFSVLQAGNEQLPSLMLSMITLAKQHPFSPGSKLPDSVQLGIKHQNYCATTEEFSDFANDHPERGMPFATTGLTDQEFSLLAGWLKQGAFVPEEKLILTDGEKHAIHTWESMFNREDLRGQLVGRWLYEHLFLAYLYFPELEGEPRFFELLRASTPPGEEIEPIATVSPNDDPGEVFYYRLRPVTGTIVHKRRITYPLDRAKHRRIDELFFSEHWPIAQLPGYTYEERTNPFKTFAAIPAYARYQFMLDDAEYFVRTFIHGPVCRGEIATHVIRDHFWTIFQAPDSDLFITDSAYQREVIPLLGMPGQDDDLLDAGENWLRYLTRRNDYLKKRDKQYSARQPLGAALAHVWDGGGENENALLTIFRHHNSASVVRGLAGSIPQTLWWMDYPLLERTYYELVANFNVYGNVAHQLLTRLYFDLIRNGAEHNFLRLVPAGQRKMVLDDWYQDLGSLKFGIVYQDINDTLPSAEVLASGNPKRELAQRILENFQSINTIPHDPLNRCQEESCMRSSQPLWMQRADKALSRLAARPASEIVGITQLPEVTFVRVTNDRKVRTVYTLLRNRAHSNVAFMLGEALRYQPDKDNLTVYPGIAGSYPNFIFDVPVSEIEKFSAMLSQADSAKPFEEIVMNWGIRRTHPLFWDILHDITDWQKAQQPLSAGIFDINRYENF</sequence>
<dbReference type="RefSeq" id="WP_090414537.1">
    <property type="nucleotide sequence ID" value="NZ_FNOY01000037.1"/>
</dbReference>
<keyword evidence="2" id="KW-1185">Reference proteome</keyword>
<evidence type="ECO:0000313" key="2">
    <source>
        <dbReference type="Proteomes" id="UP000198640"/>
    </source>
</evidence>
<dbReference type="Pfam" id="PF06934">
    <property type="entry name" value="CTI"/>
    <property type="match status" value="1"/>
</dbReference>
<dbReference type="GO" id="GO:0016853">
    <property type="term" value="F:isomerase activity"/>
    <property type="evidence" value="ECO:0007669"/>
    <property type="project" value="UniProtKB-KW"/>
</dbReference>
<evidence type="ECO:0000313" key="1">
    <source>
        <dbReference type="EMBL" id="SDY46622.1"/>
    </source>
</evidence>